<comment type="caution">
    <text evidence="3">The sequence shown here is derived from an EMBL/GenBank/DDBJ whole genome shotgun (WGS) entry which is preliminary data.</text>
</comment>
<evidence type="ECO:0000313" key="3">
    <source>
        <dbReference type="EMBL" id="KAL1505280.1"/>
    </source>
</evidence>
<reference evidence="3 4" key="1">
    <citation type="submission" date="2024-05" db="EMBL/GenBank/DDBJ databases">
        <title>Genetic variation in Jamaican populations of the coffee berry borer (Hypothenemus hampei).</title>
        <authorList>
            <person name="Errbii M."/>
            <person name="Myrie A."/>
        </authorList>
    </citation>
    <scope>NUCLEOTIDE SEQUENCE [LARGE SCALE GENOMIC DNA]</scope>
    <source>
        <strain evidence="3">JA-Hopewell-2020-01-JO</strain>
        <tissue evidence="3">Whole body</tissue>
    </source>
</reference>
<dbReference type="EMBL" id="JBDJPC010000004">
    <property type="protein sequence ID" value="KAL1505280.1"/>
    <property type="molecule type" value="Genomic_DNA"/>
</dbReference>
<name>A0ABD1EYN5_HYPHA</name>
<feature type="signal peptide" evidence="2">
    <location>
        <begin position="1"/>
        <end position="18"/>
    </location>
</feature>
<feature type="compositionally biased region" description="Basic and acidic residues" evidence="1">
    <location>
        <begin position="87"/>
        <end position="97"/>
    </location>
</feature>
<sequence>MLRLALILTLFCVCYVYSISDVVYPNKRLQIIRPTFRPDIHRPYINRPVYDPNNPPKFIRVRRYVDRNNRFDGSQLPQNQKQGGWEVKPDLSRDQRGNTRGQVTVQKHGPNHDVEAGWGQNIRGPDKHSETWHVGGSVRW</sequence>
<organism evidence="3 4">
    <name type="scientific">Hypothenemus hampei</name>
    <name type="common">Coffee berry borer</name>
    <dbReference type="NCBI Taxonomy" id="57062"/>
    <lineage>
        <taxon>Eukaryota</taxon>
        <taxon>Metazoa</taxon>
        <taxon>Ecdysozoa</taxon>
        <taxon>Arthropoda</taxon>
        <taxon>Hexapoda</taxon>
        <taxon>Insecta</taxon>
        <taxon>Pterygota</taxon>
        <taxon>Neoptera</taxon>
        <taxon>Endopterygota</taxon>
        <taxon>Coleoptera</taxon>
        <taxon>Polyphaga</taxon>
        <taxon>Cucujiformia</taxon>
        <taxon>Curculionidae</taxon>
        <taxon>Scolytinae</taxon>
        <taxon>Hypothenemus</taxon>
    </lineage>
</organism>
<dbReference type="AlphaFoldDB" id="A0ABD1EYN5"/>
<accession>A0ABD1EYN5</accession>
<evidence type="ECO:0000256" key="2">
    <source>
        <dbReference type="SAM" id="SignalP"/>
    </source>
</evidence>
<dbReference type="Pfam" id="PF06286">
    <property type="entry name" value="Coleoptericin"/>
    <property type="match status" value="1"/>
</dbReference>
<protein>
    <submittedName>
        <fullName evidence="3">Uncharacterized protein</fullName>
    </submittedName>
</protein>
<dbReference type="InterPro" id="IPR009382">
    <property type="entry name" value="Coleoptericin"/>
</dbReference>
<feature type="compositionally biased region" description="Polar residues" evidence="1">
    <location>
        <begin position="71"/>
        <end position="82"/>
    </location>
</feature>
<dbReference type="Proteomes" id="UP001566132">
    <property type="component" value="Unassembled WGS sequence"/>
</dbReference>
<feature type="region of interest" description="Disordered" evidence="1">
    <location>
        <begin position="70"/>
        <end position="140"/>
    </location>
</feature>
<feature type="chain" id="PRO_5044873506" evidence="2">
    <location>
        <begin position="19"/>
        <end position="140"/>
    </location>
</feature>
<proteinExistence type="predicted"/>
<gene>
    <name evidence="3" type="ORF">ABEB36_004878</name>
</gene>
<evidence type="ECO:0000313" key="4">
    <source>
        <dbReference type="Proteomes" id="UP001566132"/>
    </source>
</evidence>
<keyword evidence="4" id="KW-1185">Reference proteome</keyword>
<keyword evidence="2" id="KW-0732">Signal</keyword>
<evidence type="ECO:0000256" key="1">
    <source>
        <dbReference type="SAM" id="MobiDB-lite"/>
    </source>
</evidence>